<evidence type="ECO:0000259" key="1">
    <source>
        <dbReference type="PROSITE" id="PS50181"/>
    </source>
</evidence>
<evidence type="ECO:0000313" key="2">
    <source>
        <dbReference type="EMBL" id="CCK72820.1"/>
    </source>
</evidence>
<dbReference type="GO" id="GO:0003688">
    <property type="term" value="F:DNA replication origin binding"/>
    <property type="evidence" value="ECO:0007669"/>
    <property type="project" value="EnsemblFungi"/>
</dbReference>
<dbReference type="Proteomes" id="UP000006310">
    <property type="component" value="Chromosome 12"/>
</dbReference>
<dbReference type="InterPro" id="IPR032675">
    <property type="entry name" value="LRR_dom_sf"/>
</dbReference>
<dbReference type="Gene3D" id="1.25.40.10">
    <property type="entry name" value="Tetratricopeptide repeat domain"/>
    <property type="match status" value="1"/>
</dbReference>
<dbReference type="InterPro" id="IPR011990">
    <property type="entry name" value="TPR-like_helical_dom_sf"/>
</dbReference>
<dbReference type="GO" id="GO:0001403">
    <property type="term" value="P:invasive growth in response to glucose limitation"/>
    <property type="evidence" value="ECO:0007669"/>
    <property type="project" value="EnsemblFungi"/>
</dbReference>
<dbReference type="RefSeq" id="XP_022467064.1">
    <property type="nucleotide sequence ID" value="XM_022610805.1"/>
</dbReference>
<reference evidence="2 3" key="1">
    <citation type="journal article" date="2011" name="Proc. Natl. Acad. Sci. U.S.A.">
        <title>Evolutionary erosion of yeast sex chromosomes by mating-type switching accidents.</title>
        <authorList>
            <person name="Gordon J.L."/>
            <person name="Armisen D."/>
            <person name="Proux-Wera E."/>
            <person name="Oheigeartaigh S.S."/>
            <person name="Byrne K.P."/>
            <person name="Wolfe K.H."/>
        </authorList>
    </citation>
    <scope>NUCLEOTIDE SEQUENCE [LARGE SCALE GENOMIC DNA]</scope>
    <source>
        <strain evidence="3">ATCC MYA-139 / BCRC 22969 / CBS 8797 / CCRC 22969 / KCTC 17520 / NBRC 10181 / NCYC 3082</strain>
    </source>
</reference>
<name>J7RD60_HUIN7</name>
<proteinExistence type="predicted"/>
<dbReference type="GO" id="GO:0043596">
    <property type="term" value="C:nuclear replication fork"/>
    <property type="evidence" value="ECO:0007669"/>
    <property type="project" value="EnsemblFungi"/>
</dbReference>
<dbReference type="eggNOG" id="ENOG502QRSD">
    <property type="taxonomic scope" value="Eukaryota"/>
</dbReference>
<dbReference type="GO" id="GO:0019005">
    <property type="term" value="C:SCF ubiquitin ligase complex"/>
    <property type="evidence" value="ECO:0007669"/>
    <property type="project" value="EnsemblFungi"/>
</dbReference>
<accession>J7RD60</accession>
<dbReference type="GO" id="GO:0004842">
    <property type="term" value="F:ubiquitin-protein transferase activity"/>
    <property type="evidence" value="ECO:0007669"/>
    <property type="project" value="EnsemblFungi"/>
</dbReference>
<organism evidence="2 3">
    <name type="scientific">Huiozyma naganishii (strain ATCC MYA-139 / BCRC 22969 / CBS 8797 / KCTC 17520 / NBRC 10181 / NCYC 3082 / Yp74L-3)</name>
    <name type="common">Yeast</name>
    <name type="synonym">Kazachstania naganishii</name>
    <dbReference type="NCBI Taxonomy" id="1071383"/>
    <lineage>
        <taxon>Eukaryota</taxon>
        <taxon>Fungi</taxon>
        <taxon>Dikarya</taxon>
        <taxon>Ascomycota</taxon>
        <taxon>Saccharomycotina</taxon>
        <taxon>Saccharomycetes</taxon>
        <taxon>Saccharomycetales</taxon>
        <taxon>Saccharomycetaceae</taxon>
        <taxon>Huiozyma</taxon>
    </lineage>
</organism>
<dbReference type="GO" id="GO:0000781">
    <property type="term" value="C:chromosome, telomeric region"/>
    <property type="evidence" value="ECO:0007669"/>
    <property type="project" value="GOC"/>
</dbReference>
<dbReference type="Gene3D" id="3.80.10.10">
    <property type="entry name" value="Ribonuclease Inhibitor"/>
    <property type="match status" value="1"/>
</dbReference>
<dbReference type="STRING" id="1071383.J7RD60"/>
<dbReference type="HOGENOM" id="CLU_023422_0_0_1"/>
<dbReference type="GO" id="GO:0016567">
    <property type="term" value="P:protein ubiquitination"/>
    <property type="evidence" value="ECO:0007669"/>
    <property type="project" value="EnsemblFungi"/>
</dbReference>
<protein>
    <recommendedName>
        <fullName evidence="1">F-box domain-containing protein</fullName>
    </recommendedName>
</protein>
<keyword evidence="3" id="KW-1185">Reference proteome</keyword>
<dbReference type="GO" id="GO:0030466">
    <property type="term" value="P:silent mating-type cassette heterochromatin formation"/>
    <property type="evidence" value="ECO:0007669"/>
    <property type="project" value="EnsemblFungi"/>
</dbReference>
<dbReference type="SUPFAM" id="SSF52047">
    <property type="entry name" value="RNI-like"/>
    <property type="match status" value="1"/>
</dbReference>
<dbReference type="GO" id="GO:0032984">
    <property type="term" value="P:protein-containing complex disassembly"/>
    <property type="evidence" value="ECO:0007669"/>
    <property type="project" value="EnsemblFungi"/>
</dbReference>
<dbReference type="PROSITE" id="PS50181">
    <property type="entry name" value="FBOX"/>
    <property type="match status" value="1"/>
</dbReference>
<dbReference type="GO" id="GO:0006275">
    <property type="term" value="P:regulation of DNA replication"/>
    <property type="evidence" value="ECO:0007669"/>
    <property type="project" value="EnsemblFungi"/>
</dbReference>
<feature type="domain" description="F-box" evidence="1">
    <location>
        <begin position="210"/>
        <end position="257"/>
    </location>
</feature>
<dbReference type="KEGG" id="kng:KNAG_0L02010"/>
<dbReference type="GO" id="GO:0031146">
    <property type="term" value="P:SCF-dependent proteasomal ubiquitin-dependent protein catabolic process"/>
    <property type="evidence" value="ECO:0007669"/>
    <property type="project" value="EnsemblFungi"/>
</dbReference>
<gene>
    <name evidence="2" type="primary">KNAG0L02010</name>
    <name evidence="2" type="ordered locus">KNAG_0L02010</name>
</gene>
<dbReference type="OMA" id="ISCKGYL"/>
<dbReference type="GO" id="GO:1902979">
    <property type="term" value="P:mitotic DNA replication termination"/>
    <property type="evidence" value="ECO:0007669"/>
    <property type="project" value="EnsemblFungi"/>
</dbReference>
<dbReference type="EMBL" id="HE978325">
    <property type="protein sequence ID" value="CCK72820.1"/>
    <property type="molecule type" value="Genomic_DNA"/>
</dbReference>
<sequence>MSGSVDKALTVGTSYFRNGQYREAKLLFSKAICVVNGYSADEVSRFRADSGLVTLPETRHLHPKYTKLLDNLCACYEKLDQCPKALRIADKMIQRDQFNMKCYIRRGKLLQKLGDDLAAYHNYKRALNKSTECSRKYDIDSPQRYIVMINDQLTAIKQRLKPPAQAKSTKRQFIDPIQEHQTELEQLKKVKLSSIKEVKQSQIMLAAETVDFIAALPIEVLALVLQGFTTAELIKLLPVSKTYYKRILSLYFLFDEFNLDSLTTKSIRQFLSIFHRIFKRRLLLPQPPVLSTVKFSSKTASEEEKLLEQLAQSLQFFACHKLILTVPNSNTYSLCKLLPDGDNFCPSVKELSLMTSIRSDKPYEIKLLNRFPYLRKLETVFDTSLVPIRSSFNGSNNNGIPDLISNWSPQIEQIKIICNKRKVQCFPLGAIIQKLTLRPQLAKLCVTGVTFNNEMAGFQWLLKFPNLQELWFEDNSNGKLVNFLKLVRNERVFNGQLKKLTFREDMANGAIELDENMESFCYRENFGKLTHLDLMSSCINGTGLFRLLSVVSPEVFRSLNIGDCPYIQLHRLPDPMNTNIFPILQFCHRFTGLQELTLALSGSLNDNSMTFLIEQVSNLTHLEKLDLSMNPWISGVSIYEFTMKLFEARNKIPLDYMCIDGCIAVSHITVNTIKSRGFVSQLGCVYEREVWKRFGLNSYKYG</sequence>
<dbReference type="SUPFAM" id="SSF48452">
    <property type="entry name" value="TPR-like"/>
    <property type="match status" value="1"/>
</dbReference>
<reference evidence="3" key="2">
    <citation type="submission" date="2012-08" db="EMBL/GenBank/DDBJ databases">
        <title>Genome sequence of Kazachstania naganishii.</title>
        <authorList>
            <person name="Gordon J.L."/>
            <person name="Armisen D."/>
            <person name="Proux-Wera E."/>
            <person name="OhEigeartaigh S.S."/>
            <person name="Byrne K.P."/>
            <person name="Wolfe K.H."/>
        </authorList>
    </citation>
    <scope>NUCLEOTIDE SEQUENCE [LARGE SCALE GENOMIC DNA]</scope>
    <source>
        <strain evidence="3">ATCC MYA-139 / BCRC 22969 / CBS 8797 / CCRC 22969 / KCTC 17520 / NBRC 10181 / NCYC 3082</strain>
    </source>
</reference>
<evidence type="ECO:0000313" key="3">
    <source>
        <dbReference type="Proteomes" id="UP000006310"/>
    </source>
</evidence>
<dbReference type="GO" id="GO:0031509">
    <property type="term" value="P:subtelomeric heterochromatin formation"/>
    <property type="evidence" value="ECO:0007669"/>
    <property type="project" value="EnsemblFungi"/>
</dbReference>
<dbReference type="InterPro" id="IPR001810">
    <property type="entry name" value="F-box_dom"/>
</dbReference>
<dbReference type="AlphaFoldDB" id="J7RD60"/>
<dbReference type="OrthoDB" id="629492at2759"/>
<dbReference type="GeneID" id="34528593"/>